<proteinExistence type="predicted"/>
<reference evidence="2 3" key="2">
    <citation type="journal article" date="2010" name="Stand. Genomic Sci.">
        <title>Complete genome sequence of Desulfohalobium retbaense type strain (HR(100)).</title>
        <authorList>
            <person name="Spring S."/>
            <person name="Nolan M."/>
            <person name="Lapidus A."/>
            <person name="Glavina Del Rio T."/>
            <person name="Copeland A."/>
            <person name="Tice H."/>
            <person name="Cheng J.F."/>
            <person name="Lucas S."/>
            <person name="Land M."/>
            <person name="Chen F."/>
            <person name="Bruce D."/>
            <person name="Goodwin L."/>
            <person name="Pitluck S."/>
            <person name="Ivanova N."/>
            <person name="Mavromatis K."/>
            <person name="Mikhailova N."/>
            <person name="Pati A."/>
            <person name="Chen A."/>
            <person name="Palaniappan K."/>
            <person name="Hauser L."/>
            <person name="Chang Y.J."/>
            <person name="Jeffries C.D."/>
            <person name="Munk C."/>
            <person name="Kiss H."/>
            <person name="Chain P."/>
            <person name="Han C."/>
            <person name="Brettin T."/>
            <person name="Detter J.C."/>
            <person name="Schuler E."/>
            <person name="Goker M."/>
            <person name="Rohde M."/>
            <person name="Bristow J."/>
            <person name="Eisen J.A."/>
            <person name="Markowitz V."/>
            <person name="Hugenholtz P."/>
            <person name="Kyrpides N.C."/>
            <person name="Klenk H.P."/>
        </authorList>
    </citation>
    <scope>NUCLEOTIDE SEQUENCE [LARGE SCALE GENOMIC DNA]</scope>
    <source>
        <strain evidence="3">ATCC 49802 / DSM 20745 / S 6022</strain>
    </source>
</reference>
<organism evidence="2 3">
    <name type="scientific">Sphaerobacter thermophilus (strain ATCC 49802 / DSM 20745 / KCCM 41009 / NCIMB 13125 / S 6022)</name>
    <dbReference type="NCBI Taxonomy" id="479434"/>
    <lineage>
        <taxon>Bacteria</taxon>
        <taxon>Pseudomonadati</taxon>
        <taxon>Thermomicrobiota</taxon>
        <taxon>Thermomicrobia</taxon>
        <taxon>Sphaerobacterales</taxon>
        <taxon>Sphaerobacterineae</taxon>
        <taxon>Sphaerobacteraceae</taxon>
        <taxon>Sphaerobacter</taxon>
    </lineage>
</organism>
<evidence type="ECO:0000313" key="2">
    <source>
        <dbReference type="EMBL" id="ACZ38126.1"/>
    </source>
</evidence>
<name>D1C1K9_SPHTD</name>
<keyword evidence="1" id="KW-1133">Transmembrane helix</keyword>
<dbReference type="AlphaFoldDB" id="D1C1K9"/>
<dbReference type="Proteomes" id="UP000002027">
    <property type="component" value="Chromosome 1"/>
</dbReference>
<feature type="transmembrane region" description="Helical" evidence="1">
    <location>
        <begin position="118"/>
        <end position="137"/>
    </location>
</feature>
<evidence type="ECO:0000256" key="1">
    <source>
        <dbReference type="SAM" id="Phobius"/>
    </source>
</evidence>
<dbReference type="eggNOG" id="ENOG502ZBRT">
    <property type="taxonomic scope" value="Bacteria"/>
</dbReference>
<dbReference type="RefSeq" id="WP_012871173.1">
    <property type="nucleotide sequence ID" value="NC_013523.1"/>
</dbReference>
<evidence type="ECO:0000313" key="3">
    <source>
        <dbReference type="Proteomes" id="UP000002027"/>
    </source>
</evidence>
<dbReference type="STRING" id="479434.Sthe_0689"/>
<feature type="transmembrane region" description="Helical" evidence="1">
    <location>
        <begin position="27"/>
        <end position="44"/>
    </location>
</feature>
<reference evidence="3" key="1">
    <citation type="submission" date="2009-11" db="EMBL/GenBank/DDBJ databases">
        <title>The complete chromosome 1 of Sphaerobacter thermophilus DSM 20745.</title>
        <authorList>
            <person name="Lucas S."/>
            <person name="Copeland A."/>
            <person name="Lapidus A."/>
            <person name="Glavina del Rio T."/>
            <person name="Dalin E."/>
            <person name="Tice H."/>
            <person name="Bruce D."/>
            <person name="Goodwin L."/>
            <person name="Pitluck S."/>
            <person name="Kyrpides N."/>
            <person name="Mavromatis K."/>
            <person name="Ivanova N."/>
            <person name="Mikhailova N."/>
            <person name="LaButti K.M."/>
            <person name="Clum A."/>
            <person name="Sun H.I."/>
            <person name="Brettin T."/>
            <person name="Detter J.C."/>
            <person name="Han C."/>
            <person name="Larimer F."/>
            <person name="Land M."/>
            <person name="Hauser L."/>
            <person name="Markowitz V."/>
            <person name="Cheng J.F."/>
            <person name="Hugenholtz P."/>
            <person name="Woyke T."/>
            <person name="Wu D."/>
            <person name="Steenblock K."/>
            <person name="Schneider S."/>
            <person name="Pukall R."/>
            <person name="Goeker M."/>
            <person name="Klenk H.P."/>
            <person name="Eisen J.A."/>
        </authorList>
    </citation>
    <scope>NUCLEOTIDE SEQUENCE [LARGE SCALE GENOMIC DNA]</scope>
    <source>
        <strain evidence="3">ATCC 49802 / DSM 20745 / S 6022</strain>
    </source>
</reference>
<sequence>MLFLLFVFMLFVGLAGLAILTTVGVTLASLVTLVTAPGQLWRLLRDRTLRRNHALEHATVNVIEERYGRSHLAGLAKPEGFIIQGGAPPALVADAAQEALARLRAGERRLAIHPRCGTTLVAAQLVMALAFIATLVIIRQFTLLPFLVGIVAAVLLGPRLSPILQRYVTTDADVGDLIITGVEVQPMTTSRGFFSLLTLRPILVRTAPASGGQSSAEATLITGDREEIPIGDFRVR</sequence>
<protein>
    <submittedName>
        <fullName evidence="2">Uncharacterized protein</fullName>
    </submittedName>
</protein>
<feature type="transmembrane region" description="Helical" evidence="1">
    <location>
        <begin position="143"/>
        <end position="160"/>
    </location>
</feature>
<dbReference type="HOGENOM" id="CLU_090669_0_0_0"/>
<dbReference type="Pfam" id="PF19928">
    <property type="entry name" value="DUF6391"/>
    <property type="match status" value="1"/>
</dbReference>
<keyword evidence="1" id="KW-0812">Transmembrane</keyword>
<dbReference type="KEGG" id="sti:Sthe_0689"/>
<dbReference type="EMBL" id="CP001823">
    <property type="protein sequence ID" value="ACZ38126.1"/>
    <property type="molecule type" value="Genomic_DNA"/>
</dbReference>
<keyword evidence="1" id="KW-0472">Membrane</keyword>
<dbReference type="InParanoid" id="D1C1K9"/>
<dbReference type="OrthoDB" id="162726at2"/>
<gene>
    <name evidence="2" type="ordered locus">Sthe_0689</name>
</gene>
<accession>D1C1K9</accession>
<keyword evidence="3" id="KW-1185">Reference proteome</keyword>